<organism evidence="1 2">
    <name type="scientific">Limnofasciculus baicalensis BBK-W-15</name>
    <dbReference type="NCBI Taxonomy" id="2699891"/>
    <lineage>
        <taxon>Bacteria</taxon>
        <taxon>Bacillati</taxon>
        <taxon>Cyanobacteriota</taxon>
        <taxon>Cyanophyceae</taxon>
        <taxon>Coleofasciculales</taxon>
        <taxon>Coleofasciculaceae</taxon>
        <taxon>Limnofasciculus</taxon>
        <taxon>Limnofasciculus baicalensis</taxon>
    </lineage>
</organism>
<dbReference type="RefSeq" id="WP_254012542.1">
    <property type="nucleotide sequence ID" value="NZ_JAMZMM010000139.1"/>
</dbReference>
<reference evidence="1" key="1">
    <citation type="submission" date="2022-06" db="EMBL/GenBank/DDBJ databases">
        <title>New cyanobacteria of genus Symplocastrum in benthos of Lake Baikal.</title>
        <authorList>
            <person name="Sorokovikova E."/>
            <person name="Tikhonova I."/>
            <person name="Krasnopeev A."/>
            <person name="Evseev P."/>
            <person name="Gladkikh A."/>
            <person name="Belykh O."/>
        </authorList>
    </citation>
    <scope>NUCLEOTIDE SEQUENCE</scope>
    <source>
        <strain evidence="1">BBK-W-15</strain>
    </source>
</reference>
<comment type="caution">
    <text evidence="1">The sequence shown here is derived from an EMBL/GenBank/DDBJ whole genome shotgun (WGS) entry which is preliminary data.</text>
</comment>
<sequence length="66" mass="7562">MNEGSMGNHLPEKMTRHFATDKEQCKKMGRLNGWTLISAKPAQYPDPILKVECIFEGEQTSFMEDD</sequence>
<proteinExistence type="predicted"/>
<protein>
    <submittedName>
        <fullName evidence="1">Uncharacterized protein</fullName>
    </submittedName>
</protein>
<dbReference type="AlphaFoldDB" id="A0AAE3KMR7"/>
<evidence type="ECO:0000313" key="2">
    <source>
        <dbReference type="Proteomes" id="UP001204953"/>
    </source>
</evidence>
<gene>
    <name evidence="1" type="ORF">NJ959_15030</name>
</gene>
<evidence type="ECO:0000313" key="1">
    <source>
        <dbReference type="EMBL" id="MCP2729765.1"/>
    </source>
</evidence>
<dbReference type="EMBL" id="JAMZMM010000139">
    <property type="protein sequence ID" value="MCP2729765.1"/>
    <property type="molecule type" value="Genomic_DNA"/>
</dbReference>
<dbReference type="Proteomes" id="UP001204953">
    <property type="component" value="Unassembled WGS sequence"/>
</dbReference>
<name>A0AAE3KMR7_9CYAN</name>
<accession>A0AAE3KMR7</accession>
<keyword evidence="2" id="KW-1185">Reference proteome</keyword>